<dbReference type="Pfam" id="PF04082">
    <property type="entry name" value="Fungal_trans"/>
    <property type="match status" value="1"/>
</dbReference>
<dbReference type="OrthoDB" id="3364175at2759"/>
<dbReference type="Proteomes" id="UP000249619">
    <property type="component" value="Unassembled WGS sequence"/>
</dbReference>
<accession>A0A364MYN5</accession>
<dbReference type="GO" id="GO:0003677">
    <property type="term" value="F:DNA binding"/>
    <property type="evidence" value="ECO:0007669"/>
    <property type="project" value="InterPro"/>
</dbReference>
<feature type="domain" description="Xylanolytic transcriptional activator regulatory" evidence="3">
    <location>
        <begin position="88"/>
        <end position="280"/>
    </location>
</feature>
<evidence type="ECO:0000259" key="3">
    <source>
        <dbReference type="Pfam" id="PF04082"/>
    </source>
</evidence>
<evidence type="ECO:0000313" key="5">
    <source>
        <dbReference type="Proteomes" id="UP000249619"/>
    </source>
</evidence>
<feature type="compositionally biased region" description="Polar residues" evidence="2">
    <location>
        <begin position="35"/>
        <end position="58"/>
    </location>
</feature>
<evidence type="ECO:0000313" key="4">
    <source>
        <dbReference type="EMBL" id="RAR07415.1"/>
    </source>
</evidence>
<evidence type="ECO:0000256" key="2">
    <source>
        <dbReference type="SAM" id="MobiDB-lite"/>
    </source>
</evidence>
<proteinExistence type="predicted"/>
<dbReference type="AlphaFoldDB" id="A0A364MYN5"/>
<name>A0A364MYN5_STELY</name>
<dbReference type="GO" id="GO:0045944">
    <property type="term" value="P:positive regulation of transcription by RNA polymerase II"/>
    <property type="evidence" value="ECO:0007669"/>
    <property type="project" value="TreeGrafter"/>
</dbReference>
<reference evidence="5" key="1">
    <citation type="submission" date="2018-05" db="EMBL/GenBank/DDBJ databases">
        <title>Draft genome sequence of Stemphylium lycopersici strain CIDEFI 213.</title>
        <authorList>
            <person name="Medina R."/>
            <person name="Franco M.E.E."/>
            <person name="Lucentini C.G."/>
            <person name="Saparrat M.C.N."/>
            <person name="Balatti P.A."/>
        </authorList>
    </citation>
    <scope>NUCLEOTIDE SEQUENCE [LARGE SCALE GENOMIC DNA]</scope>
    <source>
        <strain evidence="5">CIDEFI 213</strain>
    </source>
</reference>
<evidence type="ECO:0000256" key="1">
    <source>
        <dbReference type="ARBA" id="ARBA00023242"/>
    </source>
</evidence>
<dbReference type="EMBL" id="QGDH01000100">
    <property type="protein sequence ID" value="RAR07415.1"/>
    <property type="molecule type" value="Genomic_DNA"/>
</dbReference>
<dbReference type="GO" id="GO:0003700">
    <property type="term" value="F:DNA-binding transcription factor activity"/>
    <property type="evidence" value="ECO:0007669"/>
    <property type="project" value="TreeGrafter"/>
</dbReference>
<dbReference type="PANTHER" id="PTHR47655:SF2">
    <property type="entry name" value="QUINIC ACID UTILIZATION ACTIVATOR"/>
    <property type="match status" value="1"/>
</dbReference>
<dbReference type="CDD" id="cd12148">
    <property type="entry name" value="fungal_TF_MHR"/>
    <property type="match status" value="1"/>
</dbReference>
<comment type="caution">
    <text evidence="4">The sequence shown here is derived from an EMBL/GenBank/DDBJ whole genome shotgun (WGS) entry which is preliminary data.</text>
</comment>
<gene>
    <name evidence="4" type="ORF">DDE83_006460</name>
</gene>
<dbReference type="PANTHER" id="PTHR47655">
    <property type="entry name" value="QUINIC ACID UTILIZATION ACTIVATOR"/>
    <property type="match status" value="1"/>
</dbReference>
<feature type="region of interest" description="Disordered" evidence="2">
    <location>
        <begin position="1"/>
        <end position="58"/>
    </location>
</feature>
<protein>
    <submittedName>
        <fullName evidence="4">Quinic acid utilization activator</fullName>
    </submittedName>
</protein>
<organism evidence="4 5">
    <name type="scientific">Stemphylium lycopersici</name>
    <name type="common">Tomato gray leaf spot disease fungus</name>
    <name type="synonym">Thyrospora lycopersici</name>
    <dbReference type="NCBI Taxonomy" id="183478"/>
    <lineage>
        <taxon>Eukaryota</taxon>
        <taxon>Fungi</taxon>
        <taxon>Dikarya</taxon>
        <taxon>Ascomycota</taxon>
        <taxon>Pezizomycotina</taxon>
        <taxon>Dothideomycetes</taxon>
        <taxon>Pleosporomycetidae</taxon>
        <taxon>Pleosporales</taxon>
        <taxon>Pleosporineae</taxon>
        <taxon>Pleosporaceae</taxon>
        <taxon>Stemphylium</taxon>
    </lineage>
</organism>
<keyword evidence="5" id="KW-1185">Reference proteome</keyword>
<sequence>MDVDRQLSGGEPSRHEQADALLQPSSDEDTDAEDPSNNKAGRSQGSNIHPQPNPESSSVAQFVATPYGQTASVRALATIPPDSWKLFEIYFTNVHSWLPICEKHDTLKSAYSYPLQDLPIDSDQADSGSHAELWSVLAVASLYDAGARYGESSDTSSARPTKLYETAKSMIPSESGRFDIGHIRALLNLVVFNMSRMLTGAAWLLVGCASRLLESVNQQALVNNSRHKHVYYGCFLLDGMLALQLKRRPHFRKSDLEHLGSIDEDGLEEWQPWSGFDDPSHEGRMTPLLSLSTFNNVIELVDLLVNVQQPPVRRLYTEDAMQRLERWRASLPAKLGPLWSGNAFAFITPPAVLLQATYHCASFASNPSDSSLQRLLNILEQCQMGLGIQRLPVPLQSLIITTSRLASHVHLHDATQTQLRRVWTGMAAAWPQLNDQDIPQTLESTTMPIRHSTAGMPLPNQQNSEPFQMVPGARSIPQPTAPLNSLFSGSHSTNASLLAVSSPSHTDPRHPEPTSDLESFFDELASLDSATRPDNQPQFMQNLGFGPEASMADLFSEYIPMQSSSFLTREDAQPTGFDQYAFYDAS</sequence>
<dbReference type="GO" id="GO:0008270">
    <property type="term" value="F:zinc ion binding"/>
    <property type="evidence" value="ECO:0007669"/>
    <property type="project" value="InterPro"/>
</dbReference>
<keyword evidence="1" id="KW-0539">Nucleus</keyword>
<dbReference type="InterPro" id="IPR007219">
    <property type="entry name" value="XnlR_reg_dom"/>
</dbReference>
<dbReference type="GO" id="GO:0006351">
    <property type="term" value="P:DNA-templated transcription"/>
    <property type="evidence" value="ECO:0007669"/>
    <property type="project" value="InterPro"/>
</dbReference>
<dbReference type="InterPro" id="IPR052783">
    <property type="entry name" value="Metabolic/Drug-Res_Regulator"/>
</dbReference>